<proteinExistence type="predicted"/>
<protein>
    <recommendedName>
        <fullName evidence="3">Post-transcriptional regulator</fullName>
    </recommendedName>
</protein>
<evidence type="ECO:0000313" key="1">
    <source>
        <dbReference type="EMBL" id="NBC67903.1"/>
    </source>
</evidence>
<dbReference type="InterPro" id="IPR025716">
    <property type="entry name" value="Post-transcriptional_regulator"/>
</dbReference>
<sequence length="86" mass="9937">MEYDDSPLSDEDWVATIEYLCKSKADEFKLFGYDYVTGGEVWHCVSEKYAKTGEPARHQVVNDILSLKVTRFMNFITLSAYKGTHF</sequence>
<dbReference type="AlphaFoldDB" id="A0A7X4YKD0"/>
<name>A0A7X4YKD0_9BACL</name>
<comment type="caution">
    <text evidence="1">The sequence shown here is derived from an EMBL/GenBank/DDBJ whole genome shotgun (WGS) entry which is preliminary data.</text>
</comment>
<keyword evidence="2" id="KW-1185">Reference proteome</keyword>
<organism evidence="1 2">
    <name type="scientific">Paenibacillus sacheonensis</name>
    <dbReference type="NCBI Taxonomy" id="742054"/>
    <lineage>
        <taxon>Bacteria</taxon>
        <taxon>Bacillati</taxon>
        <taxon>Bacillota</taxon>
        <taxon>Bacilli</taxon>
        <taxon>Bacillales</taxon>
        <taxon>Paenibacillaceae</taxon>
        <taxon>Paenibacillus</taxon>
    </lineage>
</organism>
<gene>
    <name evidence="1" type="ORF">GT003_02725</name>
</gene>
<dbReference type="OrthoDB" id="2990595at2"/>
<dbReference type="Proteomes" id="UP000558113">
    <property type="component" value="Unassembled WGS sequence"/>
</dbReference>
<evidence type="ECO:0000313" key="2">
    <source>
        <dbReference type="Proteomes" id="UP000558113"/>
    </source>
</evidence>
<accession>A0A7X4YKD0</accession>
<dbReference type="RefSeq" id="WP_161694105.1">
    <property type="nucleotide sequence ID" value="NZ_JAAAMU010000001.1"/>
</dbReference>
<dbReference type="Pfam" id="PF13797">
    <property type="entry name" value="Post_transc_reg"/>
    <property type="match status" value="1"/>
</dbReference>
<reference evidence="1 2" key="1">
    <citation type="submission" date="2020-01" db="EMBL/GenBank/DDBJ databases">
        <title>Paenibacillus soybeanensis sp. nov. isolated from the nodules of soybean (Glycine max(L.) Merr).</title>
        <authorList>
            <person name="Wang H."/>
        </authorList>
    </citation>
    <scope>NUCLEOTIDE SEQUENCE [LARGE SCALE GENOMIC DNA]</scope>
    <source>
        <strain evidence="1 2">DSM 23054</strain>
    </source>
</reference>
<evidence type="ECO:0008006" key="3">
    <source>
        <dbReference type="Google" id="ProtNLM"/>
    </source>
</evidence>
<dbReference type="EMBL" id="JAAAMU010000001">
    <property type="protein sequence ID" value="NBC67903.1"/>
    <property type="molecule type" value="Genomic_DNA"/>
</dbReference>